<dbReference type="Pfam" id="PF00005">
    <property type="entry name" value="ABC_tran"/>
    <property type="match status" value="1"/>
</dbReference>
<dbReference type="SUPFAM" id="SSF52540">
    <property type="entry name" value="P-loop containing nucleoside triphosphate hydrolases"/>
    <property type="match status" value="1"/>
</dbReference>
<protein>
    <submittedName>
        <fullName evidence="5">ABC transporter ATP-binding protein</fullName>
    </submittedName>
</protein>
<dbReference type="GO" id="GO:0016887">
    <property type="term" value="F:ATP hydrolysis activity"/>
    <property type="evidence" value="ECO:0007669"/>
    <property type="project" value="InterPro"/>
</dbReference>
<name>A0A8J2Z872_9PROT</name>
<evidence type="ECO:0000313" key="5">
    <source>
        <dbReference type="EMBL" id="GGG19512.1"/>
    </source>
</evidence>
<evidence type="ECO:0000259" key="4">
    <source>
        <dbReference type="PROSITE" id="PS50893"/>
    </source>
</evidence>
<dbReference type="SMART" id="SM00382">
    <property type="entry name" value="AAA"/>
    <property type="match status" value="1"/>
</dbReference>
<dbReference type="InterPro" id="IPR051120">
    <property type="entry name" value="ABC_AA/LPS_Transport"/>
</dbReference>
<proteinExistence type="predicted"/>
<evidence type="ECO:0000313" key="6">
    <source>
        <dbReference type="Proteomes" id="UP000597507"/>
    </source>
</evidence>
<dbReference type="PROSITE" id="PS00211">
    <property type="entry name" value="ABC_TRANSPORTER_1"/>
    <property type="match status" value="1"/>
</dbReference>
<dbReference type="AlphaFoldDB" id="A0A8J2Z872"/>
<dbReference type="Gene3D" id="3.40.50.300">
    <property type="entry name" value="P-loop containing nucleotide triphosphate hydrolases"/>
    <property type="match status" value="1"/>
</dbReference>
<comment type="caution">
    <text evidence="5">The sequence shown here is derived from an EMBL/GenBank/DDBJ whole genome shotgun (WGS) entry which is preliminary data.</text>
</comment>
<dbReference type="GO" id="GO:0005886">
    <property type="term" value="C:plasma membrane"/>
    <property type="evidence" value="ECO:0007669"/>
    <property type="project" value="TreeGrafter"/>
</dbReference>
<dbReference type="PROSITE" id="PS50893">
    <property type="entry name" value="ABC_TRANSPORTER_2"/>
    <property type="match status" value="1"/>
</dbReference>
<accession>A0A8J2Z872</accession>
<gene>
    <name evidence="5" type="primary">livG</name>
    <name evidence="5" type="ORF">GCM10010964_04690</name>
</gene>
<dbReference type="InterPro" id="IPR003439">
    <property type="entry name" value="ABC_transporter-like_ATP-bd"/>
</dbReference>
<sequence>MTPRLAVEGIGLAFGGVAALRGVGMAVAPGEIRGIIGPNGAGKTTLLNVICGIIPPGEGRVLLDGQDITGLSPSRIAARGVRRTFQTTALFRGLTVLENVATGLHTETRAGLLDGVLGSRRLREEEREAAERARQALDFVGMAACADRPAHALSFGQQRLVEIARALVAEPRVVLMDEPAVGLSLNRLADIDRLLRRIRDERGVTLLLIEHVIRLVMEVSDSITVLGSGAVIAEGPPAAVREDPAVVAAYLGTAVHA</sequence>
<reference evidence="5 6" key="1">
    <citation type="journal article" date="2014" name="Int. J. Syst. Evol. Microbiol.">
        <title>Complete genome sequence of Corynebacterium casei LMG S-19264T (=DSM 44701T), isolated from a smear-ripened cheese.</title>
        <authorList>
            <consortium name="US DOE Joint Genome Institute (JGI-PGF)"/>
            <person name="Walter F."/>
            <person name="Albersmeier A."/>
            <person name="Kalinowski J."/>
            <person name="Ruckert C."/>
        </authorList>
    </citation>
    <scope>NUCLEOTIDE SEQUENCE [LARGE SCALE GENOMIC DNA]</scope>
    <source>
        <strain evidence="5 6">CGMCC 1.16330</strain>
    </source>
</reference>
<dbReference type="GO" id="GO:0005524">
    <property type="term" value="F:ATP binding"/>
    <property type="evidence" value="ECO:0007669"/>
    <property type="project" value="UniProtKB-KW"/>
</dbReference>
<dbReference type="EMBL" id="BMKS01000001">
    <property type="protein sequence ID" value="GGG19512.1"/>
    <property type="molecule type" value="Genomic_DNA"/>
</dbReference>
<keyword evidence="1" id="KW-0813">Transport</keyword>
<dbReference type="RefSeq" id="WP_229677748.1">
    <property type="nucleotide sequence ID" value="NZ_BMKS01000001.1"/>
</dbReference>
<dbReference type="Pfam" id="PF12399">
    <property type="entry name" value="BCA_ABC_TP_C"/>
    <property type="match status" value="1"/>
</dbReference>
<dbReference type="InterPro" id="IPR003593">
    <property type="entry name" value="AAA+_ATPase"/>
</dbReference>
<feature type="domain" description="ABC transporter" evidence="4">
    <location>
        <begin position="5"/>
        <end position="253"/>
    </location>
</feature>
<keyword evidence="6" id="KW-1185">Reference proteome</keyword>
<evidence type="ECO:0000256" key="1">
    <source>
        <dbReference type="ARBA" id="ARBA00022448"/>
    </source>
</evidence>
<dbReference type="InterPro" id="IPR017871">
    <property type="entry name" value="ABC_transporter-like_CS"/>
</dbReference>
<dbReference type="PANTHER" id="PTHR45772">
    <property type="entry name" value="CONSERVED COMPONENT OF ABC TRANSPORTER FOR NATURAL AMINO ACIDS-RELATED"/>
    <property type="match status" value="1"/>
</dbReference>
<dbReference type="CDD" id="cd03219">
    <property type="entry name" value="ABC_Mj1267_LivG_branched"/>
    <property type="match status" value="1"/>
</dbReference>
<keyword evidence="2" id="KW-0547">Nucleotide-binding</keyword>
<dbReference type="InterPro" id="IPR027417">
    <property type="entry name" value="P-loop_NTPase"/>
</dbReference>
<dbReference type="InterPro" id="IPR032823">
    <property type="entry name" value="BCA_ABC_TP_C"/>
</dbReference>
<dbReference type="Proteomes" id="UP000597507">
    <property type="component" value="Unassembled WGS sequence"/>
</dbReference>
<keyword evidence="3 5" id="KW-0067">ATP-binding</keyword>
<evidence type="ECO:0000256" key="2">
    <source>
        <dbReference type="ARBA" id="ARBA00022741"/>
    </source>
</evidence>
<organism evidence="5 6">
    <name type="scientific">Caldovatus sediminis</name>
    <dbReference type="NCBI Taxonomy" id="2041189"/>
    <lineage>
        <taxon>Bacteria</taxon>
        <taxon>Pseudomonadati</taxon>
        <taxon>Pseudomonadota</taxon>
        <taxon>Alphaproteobacteria</taxon>
        <taxon>Acetobacterales</taxon>
        <taxon>Roseomonadaceae</taxon>
        <taxon>Caldovatus</taxon>
    </lineage>
</organism>
<evidence type="ECO:0000256" key="3">
    <source>
        <dbReference type="ARBA" id="ARBA00022840"/>
    </source>
</evidence>
<dbReference type="FunFam" id="3.40.50.300:FF:000421">
    <property type="entry name" value="Branched-chain amino acid ABC transporter ATP-binding protein"/>
    <property type="match status" value="1"/>
</dbReference>